<feature type="domain" description="N-acetyltransferase" evidence="1">
    <location>
        <begin position="60"/>
        <end position="210"/>
    </location>
</feature>
<dbReference type="InterPro" id="IPR016181">
    <property type="entry name" value="Acyl_CoA_acyltransferase"/>
</dbReference>
<evidence type="ECO:0000259" key="1">
    <source>
        <dbReference type="PROSITE" id="PS51186"/>
    </source>
</evidence>
<dbReference type="Gene3D" id="3.40.630.30">
    <property type="match status" value="1"/>
</dbReference>
<dbReference type="Pfam" id="PF00583">
    <property type="entry name" value="Acetyltransf_1"/>
    <property type="match status" value="1"/>
</dbReference>
<keyword evidence="3" id="KW-1185">Reference proteome</keyword>
<name>A0A9J6QSF7_9FIRM</name>
<dbReference type="RefSeq" id="WP_148397104.1">
    <property type="nucleotide sequence ID" value="NZ_JAJAGH010000010.1"/>
</dbReference>
<dbReference type="InterPro" id="IPR000182">
    <property type="entry name" value="GNAT_dom"/>
</dbReference>
<sequence>MEIKGLYKLKREDEEKLIQTYKEAFADYPKLMVAFPDKRAKEAALEASLRYYVAYDMEYGEAFALDPSINEGVCLVYSKDMTYTEEKHIQAGSYSPEYKAAMAQLTEEEQQCRVALFDELDRLEEQVDIPEPHLYADFLGVRPACQKQGRGHKLMEAVCAFAKEEGLPIMLFTNTDDDVAFYQSLGFRVIDVVHSEKFGFTNTYLIKEAK</sequence>
<evidence type="ECO:0000313" key="2">
    <source>
        <dbReference type="EMBL" id="MCU7377375.1"/>
    </source>
</evidence>
<proteinExistence type="predicted"/>
<gene>
    <name evidence="2" type="ORF">OBO34_03285</name>
</gene>
<accession>A0A9J6QSF7</accession>
<protein>
    <submittedName>
        <fullName evidence="2">GNAT family N-acetyltransferase</fullName>
    </submittedName>
</protein>
<evidence type="ECO:0000313" key="3">
    <source>
        <dbReference type="Proteomes" id="UP001065549"/>
    </source>
</evidence>
<dbReference type="InterPro" id="IPR052523">
    <property type="entry name" value="Trichothecene_AcTrans"/>
</dbReference>
<dbReference type="CDD" id="cd04301">
    <property type="entry name" value="NAT_SF"/>
    <property type="match status" value="1"/>
</dbReference>
<reference evidence="2" key="1">
    <citation type="submission" date="2022-09" db="EMBL/GenBank/DDBJ databases">
        <title>Culturomic study of gut microbiota in children with autism spectrum disorder.</title>
        <authorList>
            <person name="Efimov B.A."/>
            <person name="Chaplin A.V."/>
            <person name="Sokolova S.R."/>
            <person name="Pikina A.P."/>
            <person name="Korzhanova M."/>
            <person name="Belova V."/>
            <person name="Korostin D."/>
        </authorList>
    </citation>
    <scope>NUCLEOTIDE SEQUENCE</scope>
    <source>
        <strain evidence="2">ASD5510</strain>
    </source>
</reference>
<dbReference type="GO" id="GO:0016747">
    <property type="term" value="F:acyltransferase activity, transferring groups other than amino-acyl groups"/>
    <property type="evidence" value="ECO:0007669"/>
    <property type="project" value="InterPro"/>
</dbReference>
<comment type="caution">
    <text evidence="2">The sequence shown here is derived from an EMBL/GenBank/DDBJ whole genome shotgun (WGS) entry which is preliminary data.</text>
</comment>
<dbReference type="EMBL" id="JAOSHN010000001">
    <property type="protein sequence ID" value="MCU7377375.1"/>
    <property type="molecule type" value="Genomic_DNA"/>
</dbReference>
<dbReference type="PROSITE" id="PS51186">
    <property type="entry name" value="GNAT"/>
    <property type="match status" value="1"/>
</dbReference>
<organism evidence="2 3">
    <name type="scientific">Hominibacterium faecale</name>
    <dbReference type="NCBI Taxonomy" id="2839743"/>
    <lineage>
        <taxon>Bacteria</taxon>
        <taxon>Bacillati</taxon>
        <taxon>Bacillota</taxon>
        <taxon>Clostridia</taxon>
        <taxon>Peptostreptococcales</taxon>
        <taxon>Anaerovoracaceae</taxon>
        <taxon>Hominibacterium</taxon>
    </lineage>
</organism>
<dbReference type="PANTHER" id="PTHR42791:SF1">
    <property type="entry name" value="N-ACETYLTRANSFERASE DOMAIN-CONTAINING PROTEIN"/>
    <property type="match status" value="1"/>
</dbReference>
<dbReference type="Proteomes" id="UP001065549">
    <property type="component" value="Unassembled WGS sequence"/>
</dbReference>
<dbReference type="AlphaFoldDB" id="A0A9J6QSF7"/>
<dbReference type="SUPFAM" id="SSF55729">
    <property type="entry name" value="Acyl-CoA N-acyltransferases (Nat)"/>
    <property type="match status" value="1"/>
</dbReference>
<dbReference type="PANTHER" id="PTHR42791">
    <property type="entry name" value="GNAT FAMILY ACETYLTRANSFERASE"/>
    <property type="match status" value="1"/>
</dbReference>